<dbReference type="RefSeq" id="WP_255874805.1">
    <property type="nucleotide sequence ID" value="NZ_JACASI010000026.1"/>
</dbReference>
<name>A0ABT1P2M0_9GAMM</name>
<evidence type="ECO:0000256" key="1">
    <source>
        <dbReference type="ARBA" id="ARBA00022898"/>
    </source>
</evidence>
<dbReference type="InterPro" id="IPR015421">
    <property type="entry name" value="PyrdxlP-dep_Trfase_major"/>
</dbReference>
<keyword evidence="4" id="KW-0808">Transferase</keyword>
<dbReference type="InterPro" id="IPR015422">
    <property type="entry name" value="PyrdxlP-dep_Trfase_small"/>
</dbReference>
<comment type="caution">
    <text evidence="4">The sequence shown here is derived from an EMBL/GenBank/DDBJ whole genome shotgun (WGS) entry which is preliminary data.</text>
</comment>
<dbReference type="SUPFAM" id="SSF53383">
    <property type="entry name" value="PLP-dependent transferases"/>
    <property type="match status" value="1"/>
</dbReference>
<gene>
    <name evidence="4" type="ORF">HXX02_09885</name>
</gene>
<evidence type="ECO:0000259" key="3">
    <source>
        <dbReference type="Pfam" id="PF00266"/>
    </source>
</evidence>
<organism evidence="4 5">
    <name type="scientific">Microbulbifer elongatus</name>
    <dbReference type="NCBI Taxonomy" id="86173"/>
    <lineage>
        <taxon>Bacteria</taxon>
        <taxon>Pseudomonadati</taxon>
        <taxon>Pseudomonadota</taxon>
        <taxon>Gammaproteobacteria</taxon>
        <taxon>Cellvibrionales</taxon>
        <taxon>Microbulbiferaceae</taxon>
        <taxon>Microbulbifer</taxon>
    </lineage>
</organism>
<dbReference type="Pfam" id="PF00266">
    <property type="entry name" value="Aminotran_5"/>
    <property type="match status" value="1"/>
</dbReference>
<dbReference type="InterPro" id="IPR000192">
    <property type="entry name" value="Aminotrans_V_dom"/>
</dbReference>
<dbReference type="Proteomes" id="UP001205566">
    <property type="component" value="Unassembled WGS sequence"/>
</dbReference>
<feature type="compositionally biased region" description="Polar residues" evidence="2">
    <location>
        <begin position="1"/>
        <end position="10"/>
    </location>
</feature>
<accession>A0ABT1P2M0</accession>
<protein>
    <submittedName>
        <fullName evidence="4">Aminotransferase class V-fold PLP-dependent enzyme</fullName>
    </submittedName>
</protein>
<feature type="domain" description="Aminotransferase class V" evidence="3">
    <location>
        <begin position="50"/>
        <end position="424"/>
    </location>
</feature>
<keyword evidence="4" id="KW-0032">Aminotransferase</keyword>
<proteinExistence type="predicted"/>
<dbReference type="PANTHER" id="PTHR43686:SF1">
    <property type="entry name" value="AMINOTRAN_5 DOMAIN-CONTAINING PROTEIN"/>
    <property type="match status" value="1"/>
</dbReference>
<evidence type="ECO:0000256" key="2">
    <source>
        <dbReference type="SAM" id="MobiDB-lite"/>
    </source>
</evidence>
<evidence type="ECO:0000313" key="5">
    <source>
        <dbReference type="Proteomes" id="UP001205566"/>
    </source>
</evidence>
<feature type="region of interest" description="Disordered" evidence="2">
    <location>
        <begin position="1"/>
        <end position="23"/>
    </location>
</feature>
<dbReference type="PANTHER" id="PTHR43686">
    <property type="entry name" value="SULFURTRANSFERASE-RELATED"/>
    <property type="match status" value="1"/>
</dbReference>
<dbReference type="InterPro" id="IPR015424">
    <property type="entry name" value="PyrdxlP-dep_Trfase"/>
</dbReference>
<keyword evidence="1" id="KW-0663">Pyridoxal phosphate</keyword>
<dbReference type="EMBL" id="JACASI010000026">
    <property type="protein sequence ID" value="MCQ3829757.1"/>
    <property type="molecule type" value="Genomic_DNA"/>
</dbReference>
<keyword evidence="5" id="KW-1185">Reference proteome</keyword>
<reference evidence="4" key="1">
    <citation type="thesis" date="2020" institute="Technische Universitat Dresden" country="Dresden, Germany">
        <title>The Agarolytic System of Microbulbifer elongatus PORT2, Isolated from Batu Karas, Pangandaran West Java Indonesia.</title>
        <authorList>
            <person name="Anggraeni S.R."/>
        </authorList>
    </citation>
    <scope>NUCLEOTIDE SEQUENCE</scope>
    <source>
        <strain evidence="4">PORT2</strain>
    </source>
</reference>
<sequence>MNNSSNNAVRQPQAELPSTPETDALLQRIRDNVIGERMRMDTPFGQRPLVYADYTASGRALQFIEDAIRHQVLPWYANTHTETSATGRQTTAFREQARAAVRHSVNAGDDHAIIFCGSGATAAVNRLVDCLGLRKDCYERFGGTAGNIADYKRPVVFIGPYEHHSNDLPWRESIADVVTIPQNDLGGVDLDALQNALDQYADRPLKIGSFSAASNVTGIRTDVDAVTRLLHQNNALSFWDYAAAAPYVAIDTRGDDGLTSKDALFISPHKFIGGPGTPGILILRRNLLPESQPAVTGGGTVSWVSPGRHTYLPAGERREEAGTPAIVESVRAGMAFALKDEVGADLIEAREDYWLARAFARWSENPNIQILGGTEAERVSIVSLHLLHDGKPLHHGFVVALLNDLFGIQVRGGCSCAGPYGHHLLYLTDEQSTAIEKLVSEGESILKPGWVRLNFNYFLDVETVDYLIDAIDLIAEHGYRMLPFYQYDASHGVWRYQGMEAAAPIALGFDMAGGAPEKVATPLHEFIEQARSILANPPGAICEQPVLSQEGEVLRWFPL</sequence>
<dbReference type="Gene3D" id="3.90.1150.10">
    <property type="entry name" value="Aspartate Aminotransferase, domain 1"/>
    <property type="match status" value="1"/>
</dbReference>
<dbReference type="Gene3D" id="3.40.640.10">
    <property type="entry name" value="Type I PLP-dependent aspartate aminotransferase-like (Major domain)"/>
    <property type="match status" value="1"/>
</dbReference>
<dbReference type="GO" id="GO:0008483">
    <property type="term" value="F:transaminase activity"/>
    <property type="evidence" value="ECO:0007669"/>
    <property type="project" value="UniProtKB-KW"/>
</dbReference>
<evidence type="ECO:0000313" key="4">
    <source>
        <dbReference type="EMBL" id="MCQ3829757.1"/>
    </source>
</evidence>